<dbReference type="Proteomes" id="UP001558713">
    <property type="component" value="Unassembled WGS sequence"/>
</dbReference>
<dbReference type="InterPro" id="IPR002885">
    <property type="entry name" value="PPR_rpt"/>
</dbReference>
<accession>A0ABD1AFH6</accession>
<dbReference type="EMBL" id="JBANAX010000520">
    <property type="protein sequence ID" value="KAL1205384.1"/>
    <property type="molecule type" value="Genomic_DNA"/>
</dbReference>
<evidence type="ECO:0000313" key="4">
    <source>
        <dbReference type="Proteomes" id="UP001558713"/>
    </source>
</evidence>
<dbReference type="PANTHER" id="PTHR24015">
    <property type="entry name" value="OS07G0578800 PROTEIN-RELATED"/>
    <property type="match status" value="1"/>
</dbReference>
<feature type="repeat" description="PPR" evidence="2">
    <location>
        <begin position="80"/>
        <end position="114"/>
    </location>
</feature>
<dbReference type="AlphaFoldDB" id="A0ABD1AFH6"/>
<dbReference type="Pfam" id="PF13041">
    <property type="entry name" value="PPR_2"/>
    <property type="match status" value="1"/>
</dbReference>
<dbReference type="FunFam" id="1.25.40.10:FF:000196">
    <property type="entry name" value="Pentatricopeptide repeat-containing protein At4g14850"/>
    <property type="match status" value="1"/>
</dbReference>
<dbReference type="Gene3D" id="1.25.40.10">
    <property type="entry name" value="Tetratricopeptide repeat domain"/>
    <property type="match status" value="2"/>
</dbReference>
<dbReference type="InterPro" id="IPR046960">
    <property type="entry name" value="PPR_At4g14850-like_plant"/>
</dbReference>
<name>A0ABD1AFH6_CARAN</name>
<feature type="repeat" description="PPR" evidence="2">
    <location>
        <begin position="150"/>
        <end position="184"/>
    </location>
</feature>
<dbReference type="Pfam" id="PF01535">
    <property type="entry name" value="PPR"/>
    <property type="match status" value="2"/>
</dbReference>
<keyword evidence="1" id="KW-0677">Repeat</keyword>
<dbReference type="NCBIfam" id="TIGR00756">
    <property type="entry name" value="PPR"/>
    <property type="match status" value="2"/>
</dbReference>
<dbReference type="FunFam" id="1.25.40.10:FF:000607">
    <property type="entry name" value="Pentatricopeptide repeat-containing protein, mitochondrial"/>
    <property type="match status" value="1"/>
</dbReference>
<organism evidence="3 4">
    <name type="scientific">Cardamine amara subsp. amara</name>
    <dbReference type="NCBI Taxonomy" id="228776"/>
    <lineage>
        <taxon>Eukaryota</taxon>
        <taxon>Viridiplantae</taxon>
        <taxon>Streptophyta</taxon>
        <taxon>Embryophyta</taxon>
        <taxon>Tracheophyta</taxon>
        <taxon>Spermatophyta</taxon>
        <taxon>Magnoliopsida</taxon>
        <taxon>eudicotyledons</taxon>
        <taxon>Gunneridae</taxon>
        <taxon>Pentapetalae</taxon>
        <taxon>rosids</taxon>
        <taxon>malvids</taxon>
        <taxon>Brassicales</taxon>
        <taxon>Brassicaceae</taxon>
        <taxon>Cardamineae</taxon>
        <taxon>Cardamine</taxon>
    </lineage>
</organism>
<evidence type="ECO:0000313" key="3">
    <source>
        <dbReference type="EMBL" id="KAL1205384.1"/>
    </source>
</evidence>
<gene>
    <name evidence="3" type="ORF">V5N11_011287</name>
</gene>
<evidence type="ECO:0000256" key="1">
    <source>
        <dbReference type="ARBA" id="ARBA00022737"/>
    </source>
</evidence>
<reference evidence="3 4" key="1">
    <citation type="submission" date="2024-04" db="EMBL/GenBank/DDBJ databases">
        <title>Genome assembly C_amara_ONT_v2.</title>
        <authorList>
            <person name="Yant L."/>
            <person name="Moore C."/>
            <person name="Slenker M."/>
        </authorList>
    </citation>
    <scope>NUCLEOTIDE SEQUENCE [LARGE SCALE GENOMIC DNA]</scope>
    <source>
        <tissue evidence="3">Leaf</tissue>
    </source>
</reference>
<keyword evidence="4" id="KW-1185">Reference proteome</keyword>
<sequence length="202" mass="22212">MKKKPRHHQQLKLKQKQIGDNNNGFTSLSALRIGKGVHCHAVVSEFGLDTYVQAAFVMFYSKCGDMGAARQVFDKMPEKSIVAWNSLVSGFEKNGLTEEGIRVFYQMRESGLEPDSATFVSVLSAFAQTGAISLGSWVHQYIVCEGLDLNVKLGTALINLYSRCGDVGKAREVFDKMKETNVAGWTSMISAYGTHGYGKEAV</sequence>
<proteinExistence type="predicted"/>
<dbReference type="PROSITE" id="PS51375">
    <property type="entry name" value="PPR"/>
    <property type="match status" value="2"/>
</dbReference>
<comment type="caution">
    <text evidence="3">The sequence shown here is derived from an EMBL/GenBank/DDBJ whole genome shotgun (WGS) entry which is preliminary data.</text>
</comment>
<dbReference type="InterPro" id="IPR011990">
    <property type="entry name" value="TPR-like_helical_dom_sf"/>
</dbReference>
<protein>
    <submittedName>
        <fullName evidence="3">Pentatricopeptide repeat-containing protein</fullName>
    </submittedName>
</protein>
<dbReference type="PANTHER" id="PTHR24015:SF46">
    <property type="entry name" value="OS12G0181900 PROTEIN"/>
    <property type="match status" value="1"/>
</dbReference>
<evidence type="ECO:0000256" key="2">
    <source>
        <dbReference type="PROSITE-ProRule" id="PRU00708"/>
    </source>
</evidence>